<dbReference type="SMART" id="SM00135">
    <property type="entry name" value="LY"/>
    <property type="match status" value="4"/>
</dbReference>
<feature type="signal peptide" evidence="1">
    <location>
        <begin position="1"/>
        <end position="25"/>
    </location>
</feature>
<evidence type="ECO:0000313" key="3">
    <source>
        <dbReference type="Proteomes" id="UP000626109"/>
    </source>
</evidence>
<dbReference type="EMBL" id="CAJNNW010012730">
    <property type="protein sequence ID" value="CAE8654615.1"/>
    <property type="molecule type" value="Genomic_DNA"/>
</dbReference>
<dbReference type="AlphaFoldDB" id="A0A813IQR3"/>
<dbReference type="PROSITE" id="PS51120">
    <property type="entry name" value="LDLRB"/>
    <property type="match status" value="1"/>
</dbReference>
<dbReference type="Proteomes" id="UP000626109">
    <property type="component" value="Unassembled WGS sequence"/>
</dbReference>
<accession>A0A813IQR3</accession>
<dbReference type="PANTHER" id="PTHR46513">
    <property type="entry name" value="VITELLOGENIN RECEPTOR-LIKE PROTEIN-RELATED-RELATED"/>
    <property type="match status" value="1"/>
</dbReference>
<dbReference type="InterPro" id="IPR000033">
    <property type="entry name" value="LDLR_classB_rpt"/>
</dbReference>
<evidence type="ECO:0000313" key="2">
    <source>
        <dbReference type="EMBL" id="CAE8654615.1"/>
    </source>
</evidence>
<gene>
    <name evidence="2" type="ORF">PGLA2088_LOCUS11121</name>
</gene>
<feature type="non-terminal residue" evidence="2">
    <location>
        <position position="214"/>
    </location>
</feature>
<dbReference type="InterPro" id="IPR050778">
    <property type="entry name" value="Cueball_EGF_LRP_Nidogen"/>
</dbReference>
<dbReference type="Gene3D" id="2.120.10.30">
    <property type="entry name" value="TolB, C-terminal domain"/>
    <property type="match status" value="2"/>
</dbReference>
<reference evidence="2" key="1">
    <citation type="submission" date="2021-02" db="EMBL/GenBank/DDBJ databases">
        <authorList>
            <person name="Dougan E. K."/>
            <person name="Rhodes N."/>
            <person name="Thang M."/>
            <person name="Chan C."/>
        </authorList>
    </citation>
    <scope>NUCLEOTIDE SEQUENCE</scope>
</reference>
<name>A0A813IQR3_POLGL</name>
<feature type="chain" id="PRO_5032439648" evidence="1">
    <location>
        <begin position="26"/>
        <end position="214"/>
    </location>
</feature>
<sequence length="214" mass="23284">MQCFQSFSSSAFLALVLVLVEHVAATSTDMQIYWTQPAAGNIERSELNGSNKETFRSGLNSPYGLAVDMSTGWIYWAAYQKIQRQNLADPNSPIEDWITYASGGLLFPMGVGISHNDLYWADMTSGKVSRRSLDGGPIEDVVTGENMPTCVAVDSDGGVVYWVNYGDGMVKGRSVDLSDSVREVATGLSAPYGVVVDKTNRKLFWSNAISSTIQ</sequence>
<dbReference type="InterPro" id="IPR011042">
    <property type="entry name" value="6-blade_b-propeller_TolB-like"/>
</dbReference>
<protein>
    <submittedName>
        <fullName evidence="2">Uncharacterized protein</fullName>
    </submittedName>
</protein>
<comment type="caution">
    <text evidence="2">The sequence shown here is derived from an EMBL/GenBank/DDBJ whole genome shotgun (WGS) entry which is preliminary data.</text>
</comment>
<organism evidence="2 3">
    <name type="scientific">Polarella glacialis</name>
    <name type="common">Dinoflagellate</name>
    <dbReference type="NCBI Taxonomy" id="89957"/>
    <lineage>
        <taxon>Eukaryota</taxon>
        <taxon>Sar</taxon>
        <taxon>Alveolata</taxon>
        <taxon>Dinophyceae</taxon>
        <taxon>Suessiales</taxon>
        <taxon>Suessiaceae</taxon>
        <taxon>Polarella</taxon>
    </lineage>
</organism>
<evidence type="ECO:0000256" key="1">
    <source>
        <dbReference type="SAM" id="SignalP"/>
    </source>
</evidence>
<dbReference type="SUPFAM" id="SSF63825">
    <property type="entry name" value="YWTD domain"/>
    <property type="match status" value="1"/>
</dbReference>
<proteinExistence type="predicted"/>
<keyword evidence="1" id="KW-0732">Signal</keyword>